<dbReference type="EMBL" id="KX259419">
    <property type="protein sequence ID" value="AOV86262.1"/>
    <property type="molecule type" value="Genomic_DNA"/>
</dbReference>
<keyword evidence="2" id="KW-0167">Capsid protein</keyword>
<dbReference type="GO" id="GO:0019028">
    <property type="term" value="C:viral capsid"/>
    <property type="evidence" value="ECO:0007669"/>
    <property type="project" value="UniProtKB-KW"/>
</dbReference>
<organism evidence="4">
    <name type="scientific">uncultured virus</name>
    <dbReference type="NCBI Taxonomy" id="340016"/>
    <lineage>
        <taxon>Viruses</taxon>
        <taxon>environmental samples</taxon>
    </lineage>
</organism>
<dbReference type="InterPro" id="IPR000937">
    <property type="entry name" value="Capsid_prot_S-dom_vir"/>
</dbReference>
<keyword evidence="2" id="KW-0946">Virion</keyword>
<evidence type="ECO:0000313" key="4">
    <source>
        <dbReference type="EMBL" id="AOV86262.1"/>
    </source>
</evidence>
<feature type="domain" description="Icosahedral viral capsid protein S" evidence="3">
    <location>
        <begin position="120"/>
        <end position="303"/>
    </location>
</feature>
<dbReference type="GO" id="GO:0005198">
    <property type="term" value="F:structural molecule activity"/>
    <property type="evidence" value="ECO:0007669"/>
    <property type="project" value="InterPro"/>
</dbReference>
<proteinExistence type="inferred from homology"/>
<comment type="similarity">
    <text evidence="1">Belongs to the icosahedral plant coat protein family.</text>
</comment>
<evidence type="ECO:0000256" key="1">
    <source>
        <dbReference type="ARBA" id="ARBA00007446"/>
    </source>
</evidence>
<sequence>MVNKAMVYYTDAQKAAYYRRKAAGSARRYPQRTIVGRGDYKVINRFKSNYRKPYQYPGAGARIGKSVGGFVGRRFPRIGGKDGATIGKYLGQGAHSLVKTVTGFGDYSVRKNALVYNQDAVPEFANSERCTVITHREFIADIKSSTSFSLNSFRINPTVSDTFPWLSAIAQNYEQYVVQGMIFEYKTTSAVAMGSTNTALGTVVLATQYNSLSPLFDNKQQMENYEFSQSTVPSQSVLHAVECDPTQTQCGGILNMWNANDSSDGDIRLYDLGRFNIATVGMQTANVPIGELWVSYKICCLKPRLVGVTDVADVYVLDAASVATNSPLGNVANAVPKVYNSGITTLNSGTSIGVDPTFVGLLQVTYCITYDIDVTVCQMPGITLVAGSKISDVTPTFTDTGYQSVNGKGGIGGNALFVTHYLKCDGGYIVSTGSAPVFVLSSFTITGDAPLSAVVSIISMPDNMVGSL</sequence>
<accession>A0A1D8MK00</accession>
<evidence type="ECO:0000259" key="3">
    <source>
        <dbReference type="Pfam" id="PF00729"/>
    </source>
</evidence>
<reference evidence="4" key="1">
    <citation type="submission" date="2016-05" db="EMBL/GenBank/DDBJ databases">
        <title>Viral Hybridization Blurs Taxonomic Lines in a Wastewater Treatment Plant.</title>
        <authorList>
            <person name="Pearson V.M.M."/>
            <person name="Caudle S.B."/>
            <person name="Rokyta D.R."/>
        </authorList>
    </citation>
    <scope>NUCLEOTIDE SEQUENCE</scope>
    <source>
        <strain evidence="4">Wastewater_Circular_Virus_FL26</strain>
    </source>
</reference>
<dbReference type="Pfam" id="PF00729">
    <property type="entry name" value="Viral_coat"/>
    <property type="match status" value="1"/>
</dbReference>
<name>A0A1D8MK00_9VIRU</name>
<protein>
    <submittedName>
        <fullName evidence="4">Putative capsid</fullName>
    </submittedName>
</protein>
<dbReference type="Gene3D" id="2.60.120.20">
    <property type="match status" value="1"/>
</dbReference>
<dbReference type="SUPFAM" id="SSF88633">
    <property type="entry name" value="Positive stranded ssRNA viruses"/>
    <property type="match status" value="1"/>
</dbReference>
<dbReference type="InterPro" id="IPR029053">
    <property type="entry name" value="Viral_coat"/>
</dbReference>
<evidence type="ECO:0000256" key="2">
    <source>
        <dbReference type="ARBA" id="ARBA00022561"/>
    </source>
</evidence>